<dbReference type="PANTHER" id="PTHR41307">
    <property type="entry name" value="MEMBRANE PROTEIN-RELATED"/>
    <property type="match status" value="1"/>
</dbReference>
<keyword evidence="3" id="KW-1185">Reference proteome</keyword>
<sequence length="223" mass="25833">MNMKDIIKRNRELQASLNTHNEKVYENMVVYIRLNSLSERATEEALLEILEHLVIGQQNGKMAEEIFGSDSKAYCDDVLVNLPKETKALQFMNMLYFNTLIFMWMFIPKTIGEIIGLFYPAFSEDRISLLPFLISWPFTWIIIWAVLKAIKNSVYGSKGWIALGVSTFVIGTILYVLTDQIFKDIWTIPMNLLISISITCLLFTLQYAFKKYSIHLETKISYS</sequence>
<comment type="caution">
    <text evidence="2">The sequence shown here is derived from an EMBL/GenBank/DDBJ whole genome shotgun (WGS) entry which is preliminary data.</text>
</comment>
<dbReference type="GeneID" id="93710869"/>
<feature type="transmembrane region" description="Helical" evidence="1">
    <location>
        <begin position="159"/>
        <end position="178"/>
    </location>
</feature>
<gene>
    <name evidence="2" type="ORF">SAMN02745910_02211</name>
</gene>
<feature type="transmembrane region" description="Helical" evidence="1">
    <location>
        <begin position="190"/>
        <end position="209"/>
    </location>
</feature>
<keyword evidence="1" id="KW-0812">Transmembrane</keyword>
<name>A0A1I5ZSX5_9BACI</name>
<dbReference type="PANTHER" id="PTHR41307:SF1">
    <property type="entry name" value="MEMBRANE PROTEIN"/>
    <property type="match status" value="1"/>
</dbReference>
<evidence type="ECO:0000256" key="1">
    <source>
        <dbReference type="SAM" id="Phobius"/>
    </source>
</evidence>
<feature type="transmembrane region" description="Helical" evidence="1">
    <location>
        <begin position="88"/>
        <end position="107"/>
    </location>
</feature>
<dbReference type="Gene3D" id="1.10.1900.10">
    <property type="entry name" value="c-terminal domain of poly(a) binding protein"/>
    <property type="match status" value="1"/>
</dbReference>
<dbReference type="Proteomes" id="UP000182762">
    <property type="component" value="Unassembled WGS sequence"/>
</dbReference>
<feature type="transmembrane region" description="Helical" evidence="1">
    <location>
        <begin position="127"/>
        <end position="147"/>
    </location>
</feature>
<organism evidence="2 3">
    <name type="scientific">Priestia endophytica DSM 13796</name>
    <dbReference type="NCBI Taxonomy" id="1121089"/>
    <lineage>
        <taxon>Bacteria</taxon>
        <taxon>Bacillati</taxon>
        <taxon>Bacillota</taxon>
        <taxon>Bacilli</taxon>
        <taxon>Bacillales</taxon>
        <taxon>Bacillaceae</taxon>
        <taxon>Priestia</taxon>
    </lineage>
</organism>
<evidence type="ECO:0000313" key="2">
    <source>
        <dbReference type="EMBL" id="SFQ59510.1"/>
    </source>
</evidence>
<proteinExistence type="predicted"/>
<evidence type="ECO:0000313" key="3">
    <source>
        <dbReference type="Proteomes" id="UP000182762"/>
    </source>
</evidence>
<evidence type="ECO:0008006" key="4">
    <source>
        <dbReference type="Google" id="ProtNLM"/>
    </source>
</evidence>
<dbReference type="RefSeq" id="WP_061804812.1">
    <property type="nucleotide sequence ID" value="NZ_FOXX01000005.1"/>
</dbReference>
<accession>A0A1I5ZSX5</accession>
<keyword evidence="1" id="KW-1133">Transmembrane helix</keyword>
<dbReference type="EMBL" id="FOXX01000005">
    <property type="protein sequence ID" value="SFQ59510.1"/>
    <property type="molecule type" value="Genomic_DNA"/>
</dbReference>
<protein>
    <recommendedName>
        <fullName evidence="4">DUF1129 family protein</fullName>
    </recommendedName>
</protein>
<reference evidence="2 3" key="1">
    <citation type="submission" date="2016-10" db="EMBL/GenBank/DDBJ databases">
        <authorList>
            <person name="Varghese N."/>
            <person name="Submissions S."/>
        </authorList>
    </citation>
    <scope>NUCLEOTIDE SEQUENCE [LARGE SCALE GENOMIC DNA]</scope>
    <source>
        <strain evidence="2 3">DSM 13796</strain>
    </source>
</reference>
<dbReference type="SUPFAM" id="SSF158560">
    <property type="entry name" value="BH3980-like"/>
    <property type="match status" value="1"/>
</dbReference>
<keyword evidence="1" id="KW-0472">Membrane</keyword>